<dbReference type="InterPro" id="IPR050773">
    <property type="entry name" value="CbxX/CfxQ_RuBisCO_ESX"/>
</dbReference>
<dbReference type="Proteomes" id="UP001217325">
    <property type="component" value="Unassembled WGS sequence"/>
</dbReference>
<dbReference type="CDD" id="cd00009">
    <property type="entry name" value="AAA"/>
    <property type="match status" value="1"/>
</dbReference>
<evidence type="ECO:0000256" key="3">
    <source>
        <dbReference type="ARBA" id="ARBA00022840"/>
    </source>
</evidence>
<dbReference type="GO" id="GO:0016887">
    <property type="term" value="F:ATP hydrolysis activity"/>
    <property type="evidence" value="ECO:0007669"/>
    <property type="project" value="InterPro"/>
</dbReference>
<keyword evidence="2" id="KW-0547">Nucleotide-binding</keyword>
<sequence>MAASTAAAADLLTRADRALDDLVGRESIKSAVHKICRTAEHRTPGVAQPGHLVFTGPLGTGKSAVAQIIADIYAGTGIITSPTVHSVSNRDLAGRYWDDPLAQLHKAVDSALGGILYIDEASRLSVGATGIVDPSGPDVIAALLDAMDTHAGNLIVILAGYGDEIETFLAGNERLAAQFPTSLDFESYNAYDIAEITAVIAARAGIRLTAKARAAIRVAVQVKIDHSLPRKYPIIDRFANARLSHQIYVQAKERRTQRLAEMKPDDITSADTRTLDVADVQAATTRILAKLH</sequence>
<evidence type="ECO:0000259" key="4">
    <source>
        <dbReference type="SMART" id="SM00382"/>
    </source>
</evidence>
<dbReference type="InterPro" id="IPR003959">
    <property type="entry name" value="ATPase_AAA_core"/>
</dbReference>
<dbReference type="AlphaFoldDB" id="A0AAW6LY39"/>
<dbReference type="InterPro" id="IPR003593">
    <property type="entry name" value="AAA+_ATPase"/>
</dbReference>
<evidence type="ECO:0000256" key="1">
    <source>
        <dbReference type="ARBA" id="ARBA00010378"/>
    </source>
</evidence>
<organism evidence="5 6">
    <name type="scientific">Rhodococcus qingshengii</name>
    <dbReference type="NCBI Taxonomy" id="334542"/>
    <lineage>
        <taxon>Bacteria</taxon>
        <taxon>Bacillati</taxon>
        <taxon>Actinomycetota</taxon>
        <taxon>Actinomycetes</taxon>
        <taxon>Mycobacteriales</taxon>
        <taxon>Nocardiaceae</taxon>
        <taxon>Rhodococcus</taxon>
        <taxon>Rhodococcus erythropolis group</taxon>
    </lineage>
</organism>
<evidence type="ECO:0000313" key="5">
    <source>
        <dbReference type="EMBL" id="MDE8649055.1"/>
    </source>
</evidence>
<gene>
    <name evidence="5" type="ORF">PXH69_29195</name>
</gene>
<name>A0AAW6LY39_RHOSG</name>
<reference evidence="5" key="1">
    <citation type="submission" date="2023-02" db="EMBL/GenBank/DDBJ databases">
        <title>A novel hydrolase synthesized by Rhodococcus erythropolis HQ is responsible for the detoxification of Zearalenone.</title>
        <authorList>
            <person name="Hu J."/>
            <person name="Xu J."/>
        </authorList>
    </citation>
    <scope>NUCLEOTIDE SEQUENCE</scope>
    <source>
        <strain evidence="5">HQ</strain>
    </source>
</reference>
<dbReference type="RefSeq" id="WP_275232760.1">
    <property type="nucleotide sequence ID" value="NZ_JARDXE010000023.1"/>
</dbReference>
<evidence type="ECO:0000256" key="2">
    <source>
        <dbReference type="ARBA" id="ARBA00022741"/>
    </source>
</evidence>
<dbReference type="InterPro" id="IPR000641">
    <property type="entry name" value="CbxX/CfxQ"/>
</dbReference>
<dbReference type="GO" id="GO:0005524">
    <property type="term" value="F:ATP binding"/>
    <property type="evidence" value="ECO:0007669"/>
    <property type="project" value="UniProtKB-KW"/>
</dbReference>
<dbReference type="Gene3D" id="1.10.8.60">
    <property type="match status" value="1"/>
</dbReference>
<dbReference type="SUPFAM" id="SSF52540">
    <property type="entry name" value="P-loop containing nucleoside triphosphate hydrolases"/>
    <property type="match status" value="1"/>
</dbReference>
<accession>A0AAW6LY39</accession>
<dbReference type="PANTHER" id="PTHR43392">
    <property type="entry name" value="AAA-TYPE ATPASE FAMILY PROTEIN / ANKYRIN REPEAT FAMILY PROTEIN"/>
    <property type="match status" value="1"/>
</dbReference>
<protein>
    <submittedName>
        <fullName evidence="5">AAA family ATPase</fullName>
    </submittedName>
</protein>
<keyword evidence="3" id="KW-0067">ATP-binding</keyword>
<dbReference type="PRINTS" id="PR00819">
    <property type="entry name" value="CBXCFQXSUPER"/>
</dbReference>
<comment type="caution">
    <text evidence="5">The sequence shown here is derived from an EMBL/GenBank/DDBJ whole genome shotgun (WGS) entry which is preliminary data.</text>
</comment>
<dbReference type="InterPro" id="IPR027417">
    <property type="entry name" value="P-loop_NTPase"/>
</dbReference>
<dbReference type="PANTHER" id="PTHR43392:SF2">
    <property type="entry name" value="AAA-TYPE ATPASE FAMILY PROTEIN _ ANKYRIN REPEAT FAMILY PROTEIN"/>
    <property type="match status" value="1"/>
</dbReference>
<proteinExistence type="inferred from homology"/>
<evidence type="ECO:0000313" key="6">
    <source>
        <dbReference type="Proteomes" id="UP001217325"/>
    </source>
</evidence>
<dbReference type="SMART" id="SM00382">
    <property type="entry name" value="AAA"/>
    <property type="match status" value="1"/>
</dbReference>
<feature type="domain" description="AAA+ ATPase" evidence="4">
    <location>
        <begin position="48"/>
        <end position="185"/>
    </location>
</feature>
<dbReference type="Pfam" id="PF00004">
    <property type="entry name" value="AAA"/>
    <property type="match status" value="1"/>
</dbReference>
<dbReference type="EMBL" id="JARDXE010000023">
    <property type="protein sequence ID" value="MDE8649055.1"/>
    <property type="molecule type" value="Genomic_DNA"/>
</dbReference>
<comment type="similarity">
    <text evidence="1">Belongs to the CbxX/CfxQ family.</text>
</comment>
<dbReference type="Gene3D" id="3.40.50.300">
    <property type="entry name" value="P-loop containing nucleotide triphosphate hydrolases"/>
    <property type="match status" value="1"/>
</dbReference>